<dbReference type="Gene3D" id="3.40.50.1360">
    <property type="match status" value="1"/>
</dbReference>
<evidence type="ECO:0000256" key="3">
    <source>
        <dbReference type="ARBA" id="ARBA00004961"/>
    </source>
</evidence>
<comment type="similarity">
    <text evidence="4 8">Belongs to the glucosamine/galactosamine-6-phosphate isomerase family. 6-phosphogluconolactonase subfamily.</text>
</comment>
<organism evidence="10 11">
    <name type="scientific">Mycobacterium angelicum</name>
    <dbReference type="NCBI Taxonomy" id="470074"/>
    <lineage>
        <taxon>Bacteria</taxon>
        <taxon>Bacillati</taxon>
        <taxon>Actinomycetota</taxon>
        <taxon>Actinomycetes</taxon>
        <taxon>Mycobacteriales</taxon>
        <taxon>Mycobacteriaceae</taxon>
        <taxon>Mycobacterium</taxon>
    </lineage>
</organism>
<name>A0A1W9ZQX8_MYCAN</name>
<comment type="function">
    <text evidence="2 8">Hydrolysis of 6-phosphogluconolactone to 6-phosphogluconate.</text>
</comment>
<dbReference type="Proteomes" id="UP000192284">
    <property type="component" value="Unassembled WGS sequence"/>
</dbReference>
<comment type="caution">
    <text evidence="10">The sequence shown here is derived from an EMBL/GenBank/DDBJ whole genome shotgun (WGS) entry which is preliminary data.</text>
</comment>
<dbReference type="InterPro" id="IPR037171">
    <property type="entry name" value="NagB/RpiA_transferase-like"/>
</dbReference>
<comment type="catalytic activity">
    <reaction evidence="1 8">
        <text>6-phospho-D-glucono-1,5-lactone + H2O = 6-phospho-D-gluconate + H(+)</text>
        <dbReference type="Rhea" id="RHEA:12556"/>
        <dbReference type="ChEBI" id="CHEBI:15377"/>
        <dbReference type="ChEBI" id="CHEBI:15378"/>
        <dbReference type="ChEBI" id="CHEBI:57955"/>
        <dbReference type="ChEBI" id="CHEBI:58759"/>
        <dbReference type="EC" id="3.1.1.31"/>
    </reaction>
</comment>
<dbReference type="GO" id="GO:0005975">
    <property type="term" value="P:carbohydrate metabolic process"/>
    <property type="evidence" value="ECO:0007669"/>
    <property type="project" value="UniProtKB-UniRule"/>
</dbReference>
<evidence type="ECO:0000256" key="1">
    <source>
        <dbReference type="ARBA" id="ARBA00000832"/>
    </source>
</evidence>
<evidence type="ECO:0000256" key="7">
    <source>
        <dbReference type="ARBA" id="ARBA00022801"/>
    </source>
</evidence>
<evidence type="ECO:0000256" key="2">
    <source>
        <dbReference type="ARBA" id="ARBA00002681"/>
    </source>
</evidence>
<dbReference type="UniPathway" id="UPA00115">
    <property type="reaction ID" value="UER00409"/>
</dbReference>
<dbReference type="GO" id="GO:0017057">
    <property type="term" value="F:6-phosphogluconolactonase activity"/>
    <property type="evidence" value="ECO:0007669"/>
    <property type="project" value="UniProtKB-UniRule"/>
</dbReference>
<evidence type="ECO:0000256" key="5">
    <source>
        <dbReference type="ARBA" id="ARBA00013198"/>
    </source>
</evidence>
<comment type="pathway">
    <text evidence="3 8">Carbohydrate degradation; pentose phosphate pathway; D-ribulose 5-phosphate from D-glucose 6-phosphate (oxidative stage): step 2/3.</text>
</comment>
<dbReference type="InterPro" id="IPR005900">
    <property type="entry name" value="6-phosphogluconolactonase_DevB"/>
</dbReference>
<dbReference type="InterPro" id="IPR039104">
    <property type="entry name" value="6PGL"/>
</dbReference>
<dbReference type="OrthoDB" id="9810967at2"/>
<dbReference type="EMBL" id="MVHE01000025">
    <property type="protein sequence ID" value="ORA20018.1"/>
    <property type="molecule type" value="Genomic_DNA"/>
</dbReference>
<dbReference type="AlphaFoldDB" id="A0A1W9ZQX8"/>
<dbReference type="CDD" id="cd01400">
    <property type="entry name" value="6PGL"/>
    <property type="match status" value="1"/>
</dbReference>
<feature type="domain" description="Glucosamine/galactosamine-6-phosphate isomerase" evidence="9">
    <location>
        <begin position="9"/>
        <end position="235"/>
    </location>
</feature>
<dbReference type="PANTHER" id="PTHR11054:SF0">
    <property type="entry name" value="6-PHOSPHOGLUCONOLACTONASE"/>
    <property type="match status" value="1"/>
</dbReference>
<dbReference type="GO" id="GO:0006098">
    <property type="term" value="P:pentose-phosphate shunt"/>
    <property type="evidence" value="ECO:0007669"/>
    <property type="project" value="UniProtKB-UniPathway"/>
</dbReference>
<dbReference type="FunFam" id="3.40.50.1360:FF:000005">
    <property type="entry name" value="6-phosphogluconolactonase"/>
    <property type="match status" value="1"/>
</dbReference>
<dbReference type="RefSeq" id="WP_083114128.1">
    <property type="nucleotide sequence ID" value="NZ_JACKTS010000031.1"/>
</dbReference>
<dbReference type="InterPro" id="IPR006148">
    <property type="entry name" value="Glc/Gal-6P_isomerase"/>
</dbReference>
<accession>A0A1W9ZQX8</accession>
<reference evidence="10 11" key="1">
    <citation type="submission" date="2017-02" db="EMBL/GenBank/DDBJ databases">
        <title>The new phylogeny of genus Mycobacterium.</title>
        <authorList>
            <person name="Tortoli E."/>
            <person name="Trovato A."/>
            <person name="Cirillo D.M."/>
        </authorList>
    </citation>
    <scope>NUCLEOTIDE SEQUENCE [LARGE SCALE GENOMIC DNA]</scope>
    <source>
        <strain evidence="10 11">DSM 45057</strain>
    </source>
</reference>
<evidence type="ECO:0000259" key="9">
    <source>
        <dbReference type="Pfam" id="PF01182"/>
    </source>
</evidence>
<protein>
    <recommendedName>
        <fullName evidence="6 8">6-phosphogluconolactonase</fullName>
        <shortName evidence="8">6PGL</shortName>
        <ecNumber evidence="5 8">3.1.1.31</ecNumber>
    </recommendedName>
</protein>
<dbReference type="SUPFAM" id="SSF100950">
    <property type="entry name" value="NagB/RpiA/CoA transferase-like"/>
    <property type="match status" value="1"/>
</dbReference>
<keyword evidence="11" id="KW-1185">Reference proteome</keyword>
<keyword evidence="7 8" id="KW-0378">Hydrolase</keyword>
<evidence type="ECO:0000256" key="8">
    <source>
        <dbReference type="RuleBase" id="RU365095"/>
    </source>
</evidence>
<dbReference type="NCBIfam" id="TIGR01198">
    <property type="entry name" value="pgl"/>
    <property type="match status" value="1"/>
</dbReference>
<dbReference type="PANTHER" id="PTHR11054">
    <property type="entry name" value="6-PHOSPHOGLUCONOLACTONASE"/>
    <property type="match status" value="1"/>
</dbReference>
<proteinExistence type="inferred from homology"/>
<dbReference type="EC" id="3.1.1.31" evidence="5 8"/>
<evidence type="ECO:0000313" key="11">
    <source>
        <dbReference type="Proteomes" id="UP000192284"/>
    </source>
</evidence>
<evidence type="ECO:0000256" key="4">
    <source>
        <dbReference type="ARBA" id="ARBA00010662"/>
    </source>
</evidence>
<gene>
    <name evidence="8" type="primary">pgl</name>
    <name evidence="10" type="ORF">BST12_16205</name>
</gene>
<sequence>MSTDIETFPDAKALVEAAGNRLIDAIGAAVAARGRALIVLTGGGNGNALMSYLADQGSRVDWSKVHLFWGDERYVSEDDDERNEKQACAALLDHIDIPSSQVHPMSSSDGEFGTDIDAAALAYEQVLAANAEPGNPAPDFDVHLLGMGPEGHINSLFPDAAAVRETTRLVVAVEDSPKPPAQRITLTLPAVRRSRAVWLLVSGAGKADAVAAAVGGADPVSLPAAGAVGRENTLWLLDADAAAKLPG</sequence>
<dbReference type="Pfam" id="PF01182">
    <property type="entry name" value="Glucosamine_iso"/>
    <property type="match status" value="1"/>
</dbReference>
<evidence type="ECO:0000313" key="10">
    <source>
        <dbReference type="EMBL" id="ORA20018.1"/>
    </source>
</evidence>
<evidence type="ECO:0000256" key="6">
    <source>
        <dbReference type="ARBA" id="ARBA00020337"/>
    </source>
</evidence>